<dbReference type="GO" id="GO:0050853">
    <property type="term" value="P:B cell receptor signaling pathway"/>
    <property type="evidence" value="ECO:0000318"/>
    <property type="project" value="GO_Central"/>
</dbReference>
<feature type="region of interest" description="Disordered" evidence="1">
    <location>
        <begin position="391"/>
        <end position="420"/>
    </location>
</feature>
<evidence type="ECO:0000259" key="4">
    <source>
        <dbReference type="PROSITE" id="PS50835"/>
    </source>
</evidence>
<dbReference type="GeneTree" id="ENSGT00950000186362"/>
<dbReference type="GO" id="GO:0009897">
    <property type="term" value="C:external side of plasma membrane"/>
    <property type="evidence" value="ECO:0000318"/>
    <property type="project" value="GO_Central"/>
</dbReference>
<proteinExistence type="predicted"/>
<name>R4GAI7_ANOCA</name>
<dbReference type="GO" id="GO:0002322">
    <property type="term" value="P:B cell proliferation involved in immune response"/>
    <property type="evidence" value="ECO:0007669"/>
    <property type="project" value="InterPro"/>
</dbReference>
<feature type="region of interest" description="Disordered" evidence="1">
    <location>
        <begin position="320"/>
        <end position="357"/>
    </location>
</feature>
<dbReference type="InterPro" id="IPR036179">
    <property type="entry name" value="Ig-like_dom_sf"/>
</dbReference>
<dbReference type="STRING" id="28377.ENSACAP00000022285"/>
<feature type="compositionally biased region" description="Polar residues" evidence="1">
    <location>
        <begin position="487"/>
        <end position="499"/>
    </location>
</feature>
<dbReference type="Ensembl" id="ENSACAT00000029702.2">
    <property type="protein sequence ID" value="ENSACAP00000022285.2"/>
    <property type="gene ID" value="ENSACAG00000028673.2"/>
</dbReference>
<organism evidence="5 6">
    <name type="scientific">Anolis carolinensis</name>
    <name type="common">Green anole</name>
    <name type="synonym">American chameleon</name>
    <dbReference type="NCBI Taxonomy" id="28377"/>
    <lineage>
        <taxon>Eukaryota</taxon>
        <taxon>Metazoa</taxon>
        <taxon>Chordata</taxon>
        <taxon>Craniata</taxon>
        <taxon>Vertebrata</taxon>
        <taxon>Euteleostomi</taxon>
        <taxon>Lepidosauria</taxon>
        <taxon>Squamata</taxon>
        <taxon>Bifurcata</taxon>
        <taxon>Unidentata</taxon>
        <taxon>Episquamata</taxon>
        <taxon>Toxicofera</taxon>
        <taxon>Iguania</taxon>
        <taxon>Dactyloidae</taxon>
        <taxon>Anolis</taxon>
    </lineage>
</organism>
<feature type="compositionally biased region" description="Polar residues" evidence="1">
    <location>
        <begin position="445"/>
        <end position="459"/>
    </location>
</feature>
<dbReference type="InterPro" id="IPR042341">
    <property type="entry name" value="CD19"/>
</dbReference>
<keyword evidence="6" id="KW-1185">Reference proteome</keyword>
<dbReference type="OrthoDB" id="9449216at2759"/>
<feature type="region of interest" description="Disordered" evidence="1">
    <location>
        <begin position="465"/>
        <end position="510"/>
    </location>
</feature>
<reference evidence="5" key="2">
    <citation type="submission" date="2025-08" db="UniProtKB">
        <authorList>
            <consortium name="Ensembl"/>
        </authorList>
    </citation>
    <scope>IDENTIFICATION</scope>
</reference>
<dbReference type="InParanoid" id="R4GAI7"/>
<evidence type="ECO:0000313" key="5">
    <source>
        <dbReference type="Ensembl" id="ENSACAP00000022285.2"/>
    </source>
</evidence>
<feature type="compositionally biased region" description="Acidic residues" evidence="1">
    <location>
        <begin position="402"/>
        <end position="416"/>
    </location>
</feature>
<dbReference type="AlphaFoldDB" id="R4GAI7"/>
<dbReference type="InterPro" id="IPR003599">
    <property type="entry name" value="Ig_sub"/>
</dbReference>
<dbReference type="Proteomes" id="UP000001646">
    <property type="component" value="Unplaced"/>
</dbReference>
<dbReference type="HOGENOM" id="CLU_528864_0_0_1"/>
<dbReference type="eggNOG" id="ENOG502STG8">
    <property type="taxonomic scope" value="Eukaryota"/>
</dbReference>
<dbReference type="GO" id="GO:0050864">
    <property type="term" value="P:regulation of B cell activation"/>
    <property type="evidence" value="ECO:0007669"/>
    <property type="project" value="InterPro"/>
</dbReference>
<keyword evidence="2" id="KW-0472">Membrane</keyword>
<keyword evidence="3" id="KW-0732">Signal</keyword>
<keyword evidence="2" id="KW-1133">Transmembrane helix</keyword>
<dbReference type="SMART" id="SM00409">
    <property type="entry name" value="IG"/>
    <property type="match status" value="1"/>
</dbReference>
<dbReference type="InterPro" id="IPR007110">
    <property type="entry name" value="Ig-like_dom"/>
</dbReference>
<dbReference type="SUPFAM" id="SSF48726">
    <property type="entry name" value="Immunoglobulin"/>
    <property type="match status" value="1"/>
</dbReference>
<evidence type="ECO:0000313" key="6">
    <source>
        <dbReference type="Proteomes" id="UP000001646"/>
    </source>
</evidence>
<feature type="compositionally biased region" description="Acidic residues" evidence="1">
    <location>
        <begin position="321"/>
        <end position="348"/>
    </location>
</feature>
<keyword evidence="2" id="KW-0812">Transmembrane</keyword>
<dbReference type="GeneID" id="103280007"/>
<dbReference type="InterPro" id="IPR013783">
    <property type="entry name" value="Ig-like_fold"/>
</dbReference>
<dbReference type="Gene3D" id="2.60.40.10">
    <property type="entry name" value="Immunoglobulins"/>
    <property type="match status" value="2"/>
</dbReference>
<gene>
    <name evidence="5" type="primary">cd19</name>
</gene>
<evidence type="ECO:0000256" key="3">
    <source>
        <dbReference type="SAM" id="SignalP"/>
    </source>
</evidence>
<evidence type="ECO:0000256" key="2">
    <source>
        <dbReference type="SAM" id="Phobius"/>
    </source>
</evidence>
<dbReference type="PANTHER" id="PTHR16674:SF2">
    <property type="entry name" value="B-LYMPHOCYTE ANTIGEN CD19"/>
    <property type="match status" value="1"/>
</dbReference>
<evidence type="ECO:0000256" key="1">
    <source>
        <dbReference type="SAM" id="MobiDB-lite"/>
    </source>
</evidence>
<feature type="domain" description="Ig-like" evidence="4">
    <location>
        <begin position="123"/>
        <end position="189"/>
    </location>
</feature>
<feature type="transmembrane region" description="Helical" evidence="2">
    <location>
        <begin position="217"/>
        <end position="240"/>
    </location>
</feature>
<dbReference type="PANTHER" id="PTHR16674">
    <property type="entry name" value="B-LYMPHOCYTE ANTIGEN CD19"/>
    <property type="match status" value="1"/>
</dbReference>
<sequence length="534" mass="59731">MVSALHYLLLLWLGCGGTAINEQETPVQVVEVTESHTVILPCPFDPALASDYMDLTWSSPSGDLLLYTYVKYLRSDARLGDMWGLLLYNTSRQDDVWFTCQWNGTLGTNHTLTNRTARQPEFFPCDAPVPNNWTEGSLSWVEQDSLAQETVLVEVHITQSPSHRMIMKHDTIFLIIPSVTFNDTGNYTCEWNEQKHHFQLKVTVKAGFWQAFGHQHWIIWTVAVGCMVFCLGSLLCFLWLRRVTRARKQQMKLRSPARRRYFGAKRNKAHISNGIVASPATEDAEQTDAFSYENVLPDNAPGRNGRRLLQKGKILPNTINTEDEEVYECPDSETELKSDDDDNYENTQEEGTQGETVVKDVSLYENRGSKVKSVSHNSGSVDACYANKSPEAPKILSQGPVDEADGENYENLEEESPLSPGASRLIAGLRLHLSLDPHNDRQDVCSETSTGSQSYEEMNGSLSPTAIKPLHLQPNTSNEEDADSYENMESPNGFNSRNEGNIDPRGEGLAVGSPWQHLSIACSAEFRGGRLCSD</sequence>
<dbReference type="Bgee" id="ENSACAG00000028673">
    <property type="expression patterns" value="Expressed in adrenal gland and 3 other cell types or tissues"/>
</dbReference>
<accession>R4GAI7</accession>
<dbReference type="CTD" id="930"/>
<protein>
    <recommendedName>
        <fullName evidence="4">Ig-like domain-containing protein</fullName>
    </recommendedName>
</protein>
<feature type="chain" id="PRO_5032361124" description="Ig-like domain-containing protein" evidence="3">
    <location>
        <begin position="20"/>
        <end position="534"/>
    </location>
</feature>
<feature type="signal peptide" evidence="3">
    <location>
        <begin position="1"/>
        <end position="19"/>
    </location>
</feature>
<reference evidence="5" key="3">
    <citation type="submission" date="2025-09" db="UniProtKB">
        <authorList>
            <consortium name="Ensembl"/>
        </authorList>
    </citation>
    <scope>IDENTIFICATION</scope>
</reference>
<dbReference type="PROSITE" id="PS50835">
    <property type="entry name" value="IG_LIKE"/>
    <property type="match status" value="1"/>
</dbReference>
<reference evidence="5" key="1">
    <citation type="submission" date="2009-12" db="EMBL/GenBank/DDBJ databases">
        <title>The Genome Sequence of Anolis carolinensis (Green Anole Lizard).</title>
        <authorList>
            <consortium name="The Genome Sequencing Platform"/>
            <person name="Di Palma F."/>
            <person name="Alfoldi J."/>
            <person name="Heiman D."/>
            <person name="Young S."/>
            <person name="Grabherr M."/>
            <person name="Johnson J."/>
            <person name="Lander E.S."/>
            <person name="Lindblad-Toh K."/>
        </authorList>
    </citation>
    <scope>NUCLEOTIDE SEQUENCE [LARGE SCALE GENOMIC DNA]</scope>
    <source>
        <strain evidence="5">JBL SC #1</strain>
    </source>
</reference>
<feature type="region of interest" description="Disordered" evidence="1">
    <location>
        <begin position="440"/>
        <end position="459"/>
    </location>
</feature>